<feature type="compositionally biased region" description="Polar residues" evidence="1">
    <location>
        <begin position="165"/>
        <end position="176"/>
    </location>
</feature>
<dbReference type="Proteomes" id="UP000256964">
    <property type="component" value="Unassembled WGS sequence"/>
</dbReference>
<feature type="region of interest" description="Disordered" evidence="1">
    <location>
        <begin position="132"/>
        <end position="183"/>
    </location>
</feature>
<reference evidence="3 4" key="1">
    <citation type="journal article" date="2018" name="Biotechnol. Biofuels">
        <title>Integrative visual omics of the white-rot fungus Polyporus brumalis exposes the biotechnological potential of its oxidative enzymes for delignifying raw plant biomass.</title>
        <authorList>
            <person name="Miyauchi S."/>
            <person name="Rancon A."/>
            <person name="Drula E."/>
            <person name="Hage H."/>
            <person name="Chaduli D."/>
            <person name="Favel A."/>
            <person name="Grisel S."/>
            <person name="Henrissat B."/>
            <person name="Herpoel-Gimbert I."/>
            <person name="Ruiz-Duenas F.J."/>
            <person name="Chevret D."/>
            <person name="Hainaut M."/>
            <person name="Lin J."/>
            <person name="Wang M."/>
            <person name="Pangilinan J."/>
            <person name="Lipzen A."/>
            <person name="Lesage-Meessen L."/>
            <person name="Navarro D."/>
            <person name="Riley R."/>
            <person name="Grigoriev I.V."/>
            <person name="Zhou S."/>
            <person name="Raouche S."/>
            <person name="Rosso M.N."/>
        </authorList>
    </citation>
    <scope>NUCLEOTIDE SEQUENCE [LARGE SCALE GENOMIC DNA]</scope>
    <source>
        <strain evidence="3 4">BRFM 1820</strain>
    </source>
</reference>
<proteinExistence type="predicted"/>
<dbReference type="OrthoDB" id="2758461at2759"/>
<dbReference type="InterPro" id="IPR021109">
    <property type="entry name" value="Peptidase_aspartic_dom_sf"/>
</dbReference>
<dbReference type="EMBL" id="KZ857577">
    <property type="protein sequence ID" value="RDX40189.1"/>
    <property type="molecule type" value="Genomic_DNA"/>
</dbReference>
<evidence type="ECO:0000259" key="2">
    <source>
        <dbReference type="Pfam" id="PF13352"/>
    </source>
</evidence>
<protein>
    <recommendedName>
        <fullName evidence="2">DUF4100 domain-containing protein</fullName>
    </recommendedName>
</protein>
<dbReference type="AlphaFoldDB" id="A0A371CIU1"/>
<dbReference type="InterPro" id="IPR025165">
    <property type="entry name" value="DUF4100"/>
</dbReference>
<keyword evidence="4" id="KW-1185">Reference proteome</keyword>
<sequence length="486" mass="52215">MPPTVSGQLPLRDDKRAPRFKGRKVEEFIAVLEYLAESNAVAKDTLPKAVSCYVSSSVRSVLSAEPAFEGTDWDAAKAPANSPVPPARDPPPHQPNVMRVGLCRDGTPVFSYPTPASPADIEAYSFPVTTRSGAKPAEKQAASVPDASTNVPAPPRNAQILPTVAPQSNGPNTETGWNEARRDKSRAPPLLGAQDRAKPSCSSNLRFSSAIQDSISIADVEDHVLNTKVTLTLRECIGMSANLQKRFGGLVKTRREFDKQDDTPSSGVNRKSYPVTVEDCPETGLGLADMAPSLVAELSFEQGREILEDVLERYAASISLGNVRQFAMVSGTVECIWGGQKVVLLIDTGSELNLIGKTVFEASGLAIDEDGARWSLRGIGGSPIPLLGCVRDAPVQLSGKNFDHHFFVSSVARGIHDGILGQPWLSFFAAQFDYARDGTALLRAYSSGNRDGASVTLEICKANHPRNADRLVLTASLEEVQDESDF</sequence>
<gene>
    <name evidence="3" type="ORF">OH76DRAFT_1490494</name>
</gene>
<dbReference type="SUPFAM" id="SSF50630">
    <property type="entry name" value="Acid proteases"/>
    <property type="match status" value="1"/>
</dbReference>
<evidence type="ECO:0000313" key="3">
    <source>
        <dbReference type="EMBL" id="RDX40189.1"/>
    </source>
</evidence>
<name>A0A371CIU1_9APHY</name>
<dbReference type="STRING" id="139420.A0A371CIU1"/>
<evidence type="ECO:0000313" key="4">
    <source>
        <dbReference type="Proteomes" id="UP000256964"/>
    </source>
</evidence>
<dbReference type="Pfam" id="PF13352">
    <property type="entry name" value="DUF4100"/>
    <property type="match status" value="1"/>
</dbReference>
<dbReference type="Gene3D" id="2.40.70.10">
    <property type="entry name" value="Acid Proteases"/>
    <property type="match status" value="1"/>
</dbReference>
<feature type="domain" description="DUF4100" evidence="2">
    <location>
        <begin position="82"/>
        <end position="259"/>
    </location>
</feature>
<dbReference type="CDD" id="cd00303">
    <property type="entry name" value="retropepsin_like"/>
    <property type="match status" value="1"/>
</dbReference>
<organism evidence="3 4">
    <name type="scientific">Lentinus brumalis</name>
    <dbReference type="NCBI Taxonomy" id="2498619"/>
    <lineage>
        <taxon>Eukaryota</taxon>
        <taxon>Fungi</taxon>
        <taxon>Dikarya</taxon>
        <taxon>Basidiomycota</taxon>
        <taxon>Agaricomycotina</taxon>
        <taxon>Agaricomycetes</taxon>
        <taxon>Polyporales</taxon>
        <taxon>Polyporaceae</taxon>
        <taxon>Lentinus</taxon>
    </lineage>
</organism>
<accession>A0A371CIU1</accession>
<evidence type="ECO:0000256" key="1">
    <source>
        <dbReference type="SAM" id="MobiDB-lite"/>
    </source>
</evidence>